<accession>A0A4Q9FBE2</accession>
<keyword evidence="2" id="KW-1185">Reference proteome</keyword>
<reference evidence="1 2" key="1">
    <citation type="submission" date="2019-02" db="EMBL/GenBank/DDBJ databases">
        <title>Hyunsoonleella sp., isolated from marine sediment.</title>
        <authorList>
            <person name="Liu B.-T."/>
        </authorList>
    </citation>
    <scope>NUCLEOTIDE SEQUENCE [LARGE SCALE GENOMIC DNA]</scope>
    <source>
        <strain evidence="1 2">T58</strain>
    </source>
</reference>
<dbReference type="Gene3D" id="2.130.10.10">
    <property type="entry name" value="YVTN repeat-like/Quinoprotein amine dehydrogenase"/>
    <property type="match status" value="1"/>
</dbReference>
<dbReference type="Pfam" id="PF13585">
    <property type="entry name" value="CHU_C"/>
    <property type="match status" value="1"/>
</dbReference>
<dbReference type="InterPro" id="IPR015943">
    <property type="entry name" value="WD40/YVTN_repeat-like_dom_sf"/>
</dbReference>
<comment type="caution">
    <text evidence="1">The sequence shown here is derived from an EMBL/GenBank/DDBJ whole genome shotgun (WGS) entry which is preliminary data.</text>
</comment>
<organism evidence="1 2">
    <name type="scientific">Hyunsoonleella flava</name>
    <dbReference type="NCBI Taxonomy" id="2527939"/>
    <lineage>
        <taxon>Bacteria</taxon>
        <taxon>Pseudomonadati</taxon>
        <taxon>Bacteroidota</taxon>
        <taxon>Flavobacteriia</taxon>
        <taxon>Flavobacteriales</taxon>
        <taxon>Flavobacteriaceae</taxon>
    </lineage>
</organism>
<gene>
    <name evidence="1" type="ORF">EYD45_12990</name>
</gene>
<proteinExistence type="predicted"/>
<dbReference type="RefSeq" id="WP_130964994.1">
    <property type="nucleotide sequence ID" value="NZ_SIRT01000012.1"/>
</dbReference>
<dbReference type="InterPro" id="IPR036278">
    <property type="entry name" value="Sialidase_sf"/>
</dbReference>
<name>A0A4Q9FBE2_9FLAO</name>
<dbReference type="EMBL" id="SIRT01000012">
    <property type="protein sequence ID" value="TBN01318.1"/>
    <property type="molecule type" value="Genomic_DNA"/>
</dbReference>
<dbReference type="Proteomes" id="UP000291142">
    <property type="component" value="Unassembled WGS sequence"/>
</dbReference>
<dbReference type="NCBIfam" id="TIGR04131">
    <property type="entry name" value="Bac_Flav_CTERM"/>
    <property type="match status" value="1"/>
</dbReference>
<dbReference type="InterPro" id="IPR026341">
    <property type="entry name" value="T9SS_type_B"/>
</dbReference>
<protein>
    <submittedName>
        <fullName evidence="1">T9SS type B sorting domain-containing protein</fullName>
    </submittedName>
</protein>
<evidence type="ECO:0000313" key="1">
    <source>
        <dbReference type="EMBL" id="TBN01318.1"/>
    </source>
</evidence>
<dbReference type="SUPFAM" id="SSF50939">
    <property type="entry name" value="Sialidases"/>
    <property type="match status" value="1"/>
</dbReference>
<evidence type="ECO:0000313" key="2">
    <source>
        <dbReference type="Proteomes" id="UP000291142"/>
    </source>
</evidence>
<dbReference type="OrthoDB" id="9765926at2"/>
<dbReference type="AlphaFoldDB" id="A0A4Q9FBE2"/>
<sequence>MFLWLTAINSQAPLFSDVPVSDGSLVNNSIGEANTSRNIAINSAGEIYVVYSGSSGIRVVKSVDRGQSFLPSVLVVNAIGETEIAVNERGDVFVAWMQGESIRFTKSNDGGNTFSLPIAIGRGAGDAVHMTTYENMVYIIDRFGSVVYANDNYGEGAFRSRSFTGYVYADVRTDKNGVVYVPADDPTLYLFKSLDSGETYQPVRFQNVPQIYFSSYALSQGPCGDFIFVGGGGDTNSIGYKIDVNTGANLLVSLGTNSGRETGRTLVADDRGTLIDGYKNANGELLFNVSYDQGENFGPPVLVAQGTSHNLEINHTYNDVVAVYSKDGQIFVSVYDNILKGITIDGQIPQPICAGASFDVSYTLLGQFVSNTTFSVYLSDSEGNFDNGTLLSTVSSNTSGTISVTIPENLVSSNLYKVKFQSTENCTESNLIQLSVQNPEIELQDVYLICDSDPTIELSIDPSFLSWEWTFEDGSVISNTNEASVSNVGSYAVHVTDNIGGQLCESTFSFRLERSQPPEISEIKINELSDANFIEIIPSGDALEYSLDGINYQDSNVFENLVGGEYTVRFRDKKGCGEGSETVILLDYPKFFTPNGDGINDRWQIKGLQRFPEAIIFIYDRYGKLIKQISANSSGWDGTFNGAELVTSDYWFVANLTNERQIIGHFTLKR</sequence>